<proteinExistence type="inferred from homology"/>
<dbReference type="SUPFAM" id="SSF52499">
    <property type="entry name" value="Isochorismatase-like hydrolases"/>
    <property type="match status" value="1"/>
</dbReference>
<evidence type="ECO:0000313" key="9">
    <source>
        <dbReference type="EMBL" id="MBS9535009.1"/>
    </source>
</evidence>
<reference evidence="9 10" key="1">
    <citation type="submission" date="2021-05" db="EMBL/GenBank/DDBJ databases">
        <title>Mycobacterium acidophilum sp. nov., an extremely acid-tolerant member of the genus Mycobacterium.</title>
        <authorList>
            <person name="Xia J."/>
        </authorList>
    </citation>
    <scope>NUCLEOTIDE SEQUENCE [LARGE SCALE GENOMIC DNA]</scope>
    <source>
        <strain evidence="9 10">M1</strain>
    </source>
</reference>
<feature type="domain" description="Isochorismatase-like" evidence="8">
    <location>
        <begin position="4"/>
        <end position="186"/>
    </location>
</feature>
<evidence type="ECO:0000256" key="4">
    <source>
        <dbReference type="ARBA" id="ARBA00022801"/>
    </source>
</evidence>
<dbReference type="RefSeq" id="WP_214093871.1">
    <property type="nucleotide sequence ID" value="NZ_JAHCLR010000034.1"/>
</dbReference>
<evidence type="ECO:0000256" key="1">
    <source>
        <dbReference type="ARBA" id="ARBA00006336"/>
    </source>
</evidence>
<evidence type="ECO:0000256" key="5">
    <source>
        <dbReference type="ARBA" id="ARBA00037900"/>
    </source>
</evidence>
<protein>
    <recommendedName>
        <fullName evidence="6">nicotinamidase</fullName>
        <ecNumber evidence="6">3.5.1.19</ecNumber>
    </recommendedName>
    <alternativeName>
        <fullName evidence="7">Nicotinamide deamidase</fullName>
    </alternativeName>
</protein>
<evidence type="ECO:0000313" key="10">
    <source>
        <dbReference type="Proteomes" id="UP001519535"/>
    </source>
</evidence>
<keyword evidence="4" id="KW-0378">Hydrolase</keyword>
<evidence type="ECO:0000259" key="8">
    <source>
        <dbReference type="Pfam" id="PF00857"/>
    </source>
</evidence>
<dbReference type="PANTHER" id="PTHR11080">
    <property type="entry name" value="PYRAZINAMIDASE/NICOTINAMIDASE"/>
    <property type="match status" value="1"/>
</dbReference>
<dbReference type="EC" id="3.5.1.19" evidence="6"/>
<dbReference type="PANTHER" id="PTHR11080:SF2">
    <property type="entry name" value="LD05707P"/>
    <property type="match status" value="1"/>
</dbReference>
<dbReference type="Proteomes" id="UP001519535">
    <property type="component" value="Unassembled WGS sequence"/>
</dbReference>
<organism evidence="9 10">
    <name type="scientific">Mycolicibacter acidiphilus</name>
    <dbReference type="NCBI Taxonomy" id="2835306"/>
    <lineage>
        <taxon>Bacteria</taxon>
        <taxon>Bacillati</taxon>
        <taxon>Actinomycetota</taxon>
        <taxon>Actinomycetes</taxon>
        <taxon>Mycobacteriales</taxon>
        <taxon>Mycobacteriaceae</taxon>
        <taxon>Mycolicibacter</taxon>
    </lineage>
</organism>
<dbReference type="Gene3D" id="3.40.50.850">
    <property type="entry name" value="Isochorismatase-like"/>
    <property type="match status" value="1"/>
</dbReference>
<comment type="similarity">
    <text evidence="1">Belongs to the isochorismatase family.</text>
</comment>
<keyword evidence="3" id="KW-0479">Metal-binding</keyword>
<accession>A0ABS5RPX4</accession>
<dbReference type="Pfam" id="PF00857">
    <property type="entry name" value="Isochorismatase"/>
    <property type="match status" value="1"/>
</dbReference>
<evidence type="ECO:0000256" key="3">
    <source>
        <dbReference type="ARBA" id="ARBA00022723"/>
    </source>
</evidence>
<keyword evidence="10" id="KW-1185">Reference proteome</keyword>
<evidence type="ECO:0000256" key="2">
    <source>
        <dbReference type="ARBA" id="ARBA00022642"/>
    </source>
</evidence>
<comment type="caution">
    <text evidence="9">The sequence shown here is derived from an EMBL/GenBank/DDBJ whole genome shotgun (WGS) entry which is preliminary data.</text>
</comment>
<dbReference type="InterPro" id="IPR036380">
    <property type="entry name" value="Isochorismatase-like_sf"/>
</dbReference>
<gene>
    <name evidence="9" type="ORF">KIH27_15575</name>
</gene>
<comment type="pathway">
    <text evidence="5">Cofactor biosynthesis; nicotinate biosynthesis; nicotinate from nicotinamide: step 1/1.</text>
</comment>
<dbReference type="InterPro" id="IPR000868">
    <property type="entry name" value="Isochorismatase-like_dom"/>
</dbReference>
<evidence type="ECO:0000256" key="7">
    <source>
        <dbReference type="ARBA" id="ARBA00043224"/>
    </source>
</evidence>
<dbReference type="EMBL" id="JAHCLR010000034">
    <property type="protein sequence ID" value="MBS9535009.1"/>
    <property type="molecule type" value="Genomic_DNA"/>
</dbReference>
<dbReference type="InterPro" id="IPR052347">
    <property type="entry name" value="Isochorismatase_Nicotinamidase"/>
</dbReference>
<name>A0ABS5RPX4_9MYCO</name>
<sequence length="187" mass="19370">MRTLVIVDVQNDFCEGGALAVSGGAAVAEDITRYLHGTGAYDHVVATQDWHVDPGPHFSDRPDYVSSWPPHCVAGTAGADFHPELDTALIEDVFRKGAHGAGYSGFDGVDEAGVALGDWLQQHDTDAVDVVGIATDYCVRRTAEDAAHAGFTTAVLLDLTAGVTSDSTAAAVSAMRSAGIIVTEAAA</sequence>
<evidence type="ECO:0000256" key="6">
    <source>
        <dbReference type="ARBA" id="ARBA00039017"/>
    </source>
</evidence>
<keyword evidence="2" id="KW-0662">Pyridine nucleotide biosynthesis</keyword>